<keyword evidence="9 11" id="KW-0175">Coiled coil</keyword>
<gene>
    <name evidence="14" type="ORF">PGUG_01391</name>
</gene>
<dbReference type="OrthoDB" id="429841at2759"/>
<dbReference type="PROSITE" id="PS52044">
    <property type="entry name" value="VLRF1"/>
    <property type="match status" value="1"/>
</dbReference>
<dbReference type="GO" id="GO:0036503">
    <property type="term" value="P:ERAD pathway"/>
    <property type="evidence" value="ECO:0007669"/>
    <property type="project" value="EnsemblFungi"/>
</dbReference>
<dbReference type="InterPro" id="IPR047139">
    <property type="entry name" value="ANKZ1/VMS1"/>
</dbReference>
<keyword evidence="5" id="KW-0677">Repeat</keyword>
<dbReference type="HOGENOM" id="CLU_014293_1_1_1"/>
<dbReference type="Pfam" id="PF18826">
    <property type="entry name" value="bVLRF1"/>
    <property type="match status" value="1"/>
</dbReference>
<dbReference type="PANTHER" id="PTHR16036">
    <property type="entry name" value="ANKYRIN REPEAT AND ZINC FINGER DOMAIN-CONTAINING PROTEIN 1"/>
    <property type="match status" value="1"/>
</dbReference>
<feature type="region of interest" description="Disordered" evidence="12">
    <location>
        <begin position="257"/>
        <end position="282"/>
    </location>
</feature>
<dbReference type="GO" id="GO:0004521">
    <property type="term" value="F:RNA endonuclease activity"/>
    <property type="evidence" value="ECO:0007669"/>
    <property type="project" value="EnsemblFungi"/>
</dbReference>
<evidence type="ECO:0000256" key="6">
    <source>
        <dbReference type="ARBA" id="ARBA00022759"/>
    </source>
</evidence>
<dbReference type="KEGG" id="pgu:PGUG_01391"/>
<organism evidence="14 15">
    <name type="scientific">Meyerozyma guilliermondii (strain ATCC 6260 / CBS 566 / DSM 6381 / JCM 1539 / NBRC 10279 / NRRL Y-324)</name>
    <name type="common">Yeast</name>
    <name type="synonym">Candida guilliermondii</name>
    <dbReference type="NCBI Taxonomy" id="294746"/>
    <lineage>
        <taxon>Eukaryota</taxon>
        <taxon>Fungi</taxon>
        <taxon>Dikarya</taxon>
        <taxon>Ascomycota</taxon>
        <taxon>Saccharomycotina</taxon>
        <taxon>Pichiomycetes</taxon>
        <taxon>Debaryomycetaceae</taxon>
        <taxon>Meyerozyma</taxon>
    </lineage>
</organism>
<evidence type="ECO:0000256" key="7">
    <source>
        <dbReference type="ARBA" id="ARBA00022801"/>
    </source>
</evidence>
<keyword evidence="7 10" id="KW-0378">Hydrolase</keyword>
<feature type="active site" evidence="10">
    <location>
        <position position="267"/>
    </location>
</feature>
<evidence type="ECO:0000256" key="9">
    <source>
        <dbReference type="ARBA" id="ARBA00023054"/>
    </source>
</evidence>
<evidence type="ECO:0000256" key="12">
    <source>
        <dbReference type="SAM" id="MobiDB-lite"/>
    </source>
</evidence>
<dbReference type="GO" id="GO:0071630">
    <property type="term" value="P:nuclear protein quality control by the ubiquitin-proteasome system"/>
    <property type="evidence" value="ECO:0007669"/>
    <property type="project" value="EnsemblFungi"/>
</dbReference>
<dbReference type="RefSeq" id="XP_001485720.2">
    <property type="nucleotide sequence ID" value="XM_001485670.1"/>
</dbReference>
<dbReference type="GO" id="GO:0072671">
    <property type="term" value="P:mitochondria-associated ubiquitin-dependent protein catabolic process"/>
    <property type="evidence" value="ECO:0007669"/>
    <property type="project" value="EnsemblFungi"/>
</dbReference>
<dbReference type="Proteomes" id="UP000001997">
    <property type="component" value="Unassembled WGS sequence"/>
</dbReference>
<keyword evidence="6 10" id="KW-0255">Endonuclease</keyword>
<dbReference type="InterPro" id="IPR002110">
    <property type="entry name" value="Ankyrin_rpt"/>
</dbReference>
<keyword evidence="8" id="KW-0040">ANK repeat</keyword>
<proteinExistence type="inferred from homology"/>
<dbReference type="VEuPathDB" id="FungiDB:PGUG_01391"/>
<feature type="compositionally biased region" description="Low complexity" evidence="12">
    <location>
        <begin position="381"/>
        <end position="396"/>
    </location>
</feature>
<evidence type="ECO:0000259" key="13">
    <source>
        <dbReference type="PROSITE" id="PS52044"/>
    </source>
</evidence>
<dbReference type="GeneID" id="5128305"/>
<protein>
    <recommendedName>
        <fullName evidence="13">VLRF1 domain-containing protein</fullName>
    </recommendedName>
</protein>
<evidence type="ECO:0000256" key="5">
    <source>
        <dbReference type="ARBA" id="ARBA00022737"/>
    </source>
</evidence>
<dbReference type="GO" id="GO:0004045">
    <property type="term" value="F:peptidyl-tRNA hydrolase activity"/>
    <property type="evidence" value="ECO:0007669"/>
    <property type="project" value="EnsemblFungi"/>
</dbReference>
<evidence type="ECO:0000313" key="15">
    <source>
        <dbReference type="Proteomes" id="UP000001997"/>
    </source>
</evidence>
<evidence type="ECO:0000313" key="14">
    <source>
        <dbReference type="EMBL" id="EDK37293.2"/>
    </source>
</evidence>
<dbReference type="EMBL" id="CH408156">
    <property type="protein sequence ID" value="EDK37293.2"/>
    <property type="molecule type" value="Genomic_DNA"/>
</dbReference>
<dbReference type="InterPro" id="IPR041175">
    <property type="entry name" value="VLRF1/Vms1"/>
</dbReference>
<evidence type="ECO:0000256" key="8">
    <source>
        <dbReference type="ARBA" id="ARBA00023043"/>
    </source>
</evidence>
<keyword evidence="4 10" id="KW-0540">Nuclease</keyword>
<dbReference type="PANTHER" id="PTHR16036:SF2">
    <property type="entry name" value="TRNA ENDONUCLEASE ANKZF1"/>
    <property type="match status" value="1"/>
</dbReference>
<dbReference type="Gene3D" id="1.25.40.20">
    <property type="entry name" value="Ankyrin repeat-containing domain"/>
    <property type="match status" value="1"/>
</dbReference>
<dbReference type="FunCoup" id="A5DDP0">
    <property type="interactions" value="193"/>
</dbReference>
<dbReference type="STRING" id="294746.A5DDP0"/>
<dbReference type="GO" id="GO:0005789">
    <property type="term" value="C:endoplasmic reticulum membrane"/>
    <property type="evidence" value="ECO:0007669"/>
    <property type="project" value="EnsemblFungi"/>
</dbReference>
<reference evidence="14 15" key="1">
    <citation type="journal article" date="2009" name="Nature">
        <title>Evolution of pathogenicity and sexual reproduction in eight Candida genomes.</title>
        <authorList>
            <person name="Butler G."/>
            <person name="Rasmussen M.D."/>
            <person name="Lin M.F."/>
            <person name="Santos M.A."/>
            <person name="Sakthikumar S."/>
            <person name="Munro C.A."/>
            <person name="Rheinbay E."/>
            <person name="Grabherr M."/>
            <person name="Forche A."/>
            <person name="Reedy J.L."/>
            <person name="Agrafioti I."/>
            <person name="Arnaud M.B."/>
            <person name="Bates S."/>
            <person name="Brown A.J."/>
            <person name="Brunke S."/>
            <person name="Costanzo M.C."/>
            <person name="Fitzpatrick D.A."/>
            <person name="de Groot P.W."/>
            <person name="Harris D."/>
            <person name="Hoyer L.L."/>
            <person name="Hube B."/>
            <person name="Klis F.M."/>
            <person name="Kodira C."/>
            <person name="Lennard N."/>
            <person name="Logue M.E."/>
            <person name="Martin R."/>
            <person name="Neiman A.M."/>
            <person name="Nikolaou E."/>
            <person name="Quail M.A."/>
            <person name="Quinn J."/>
            <person name="Santos M.C."/>
            <person name="Schmitzberger F.F."/>
            <person name="Sherlock G."/>
            <person name="Shah P."/>
            <person name="Silverstein K.A."/>
            <person name="Skrzypek M.S."/>
            <person name="Soll D."/>
            <person name="Staggs R."/>
            <person name="Stansfield I."/>
            <person name="Stumpf M.P."/>
            <person name="Sudbery P.E."/>
            <person name="Srikantha T."/>
            <person name="Zeng Q."/>
            <person name="Berman J."/>
            <person name="Berriman M."/>
            <person name="Heitman J."/>
            <person name="Gow N.A."/>
            <person name="Lorenz M.C."/>
            <person name="Birren B.W."/>
            <person name="Kellis M."/>
            <person name="Cuomo C.A."/>
        </authorList>
    </citation>
    <scope>NUCLEOTIDE SEQUENCE [LARGE SCALE GENOMIC DNA]</scope>
    <source>
        <strain evidence="15">ATCC 6260 / CBS 566 / DSM 6381 / JCM 1539 / NBRC 10279 / NRRL Y-324</strain>
    </source>
</reference>
<evidence type="ECO:0000256" key="3">
    <source>
        <dbReference type="ARBA" id="ARBA00022490"/>
    </source>
</evidence>
<evidence type="ECO:0000256" key="4">
    <source>
        <dbReference type="ARBA" id="ARBA00022722"/>
    </source>
</evidence>
<dbReference type="GO" id="GO:0036266">
    <property type="term" value="C:Cdc48p-Npl4p-Vms1p AAA ATPase complex"/>
    <property type="evidence" value="ECO:0007669"/>
    <property type="project" value="EnsemblFungi"/>
</dbReference>
<evidence type="ECO:0000256" key="2">
    <source>
        <dbReference type="ARBA" id="ARBA00009262"/>
    </source>
</evidence>
<feature type="domain" description="VLRF1" evidence="13">
    <location>
        <begin position="204"/>
        <end position="366"/>
    </location>
</feature>
<evidence type="ECO:0000256" key="11">
    <source>
        <dbReference type="SAM" id="Coils"/>
    </source>
</evidence>
<dbReference type="GO" id="GO:0072344">
    <property type="term" value="P:rescue of stalled ribosome"/>
    <property type="evidence" value="ECO:0007669"/>
    <property type="project" value="EnsemblFungi"/>
</dbReference>
<dbReference type="OMA" id="GPHIFMC"/>
<dbReference type="Pfam" id="PF00023">
    <property type="entry name" value="Ank"/>
    <property type="match status" value="1"/>
</dbReference>
<dbReference type="AlphaFoldDB" id="A5DDP0"/>
<evidence type="ECO:0000256" key="10">
    <source>
        <dbReference type="PROSITE-ProRule" id="PRU01389"/>
    </source>
</evidence>
<comment type="subcellular location">
    <subcellularLocation>
        <location evidence="1">Cytoplasm</location>
    </subcellularLocation>
</comment>
<dbReference type="InParanoid" id="A5DDP0"/>
<accession>A5DDP0</accession>
<comment type="domain">
    <text evidence="10">The VLRF1 domain mediates binding to the 60S ribosomal subunit.</text>
</comment>
<feature type="coiled-coil region" evidence="11">
    <location>
        <begin position="529"/>
        <end position="556"/>
    </location>
</feature>
<dbReference type="SUPFAM" id="SSF48403">
    <property type="entry name" value="Ankyrin repeat"/>
    <property type="match status" value="1"/>
</dbReference>
<keyword evidence="3 10" id="KW-0963">Cytoplasm</keyword>
<dbReference type="InterPro" id="IPR036770">
    <property type="entry name" value="Ankyrin_rpt-contain_sf"/>
</dbReference>
<sequence>MPNCLPLMTDLYTYDIPKQTLDSLELMVFDSWMAEVPVAQESKENHPPKEKENDKNRCQKCNILLIGSDAERRNHYKGDFHRYNLKRGTEGLPPLSEEEFENILEQGSMESISGSDSDSDYDSQFEKSKSPTPKLTDMVEKLGLDNMETSSVSHLNTRSPYIYFKSHQLPQDKVYAVYKALFSDKDLTEDPKEALKRWSSPPYKNGKSALLMIGGGHFAGAIVSHTRKSVHGNAPNSKISKEEQAVELLANKSFHRYTTRRKQGGSQSASDNARGKANSAGSSIRRYNEQALIQEVRALLTSWRGMLQECDNIFIRANGASTRGILVGYEGAPLKSSDPRIHSFPFTTKRATTSELKNAWAKLTTISIQDVPKSDERSRQRLQQQLDSLSKSTTKTTKVREEESKEVQSTNEIISLLKRSKAPLLISYLKKNSISPNFELEPKANFKHYPTPLHYASAHGYTHMIQVLLVTLKADPTIVNEFGKNPADLSANASTRRAFQIARNSLGESYCDWKNASVGSPMSREDVAKEEAAEEMKQKTEKRQLLEESLAKKTELEMKKPSIQSNGTVGGSKILTAAADLNALTPEQKMRVMREQRARAAEARLKGK</sequence>
<dbReference type="eggNOG" id="KOG2505">
    <property type="taxonomic scope" value="Eukaryota"/>
</dbReference>
<dbReference type="GO" id="GO:0005829">
    <property type="term" value="C:cytosol"/>
    <property type="evidence" value="ECO:0007669"/>
    <property type="project" value="EnsemblFungi"/>
</dbReference>
<name>A5DDP0_PICGU</name>
<feature type="region of interest" description="Disordered" evidence="12">
    <location>
        <begin position="371"/>
        <end position="404"/>
    </location>
</feature>
<feature type="region of interest" description="Disordered" evidence="12">
    <location>
        <begin position="107"/>
        <end position="134"/>
    </location>
</feature>
<keyword evidence="15" id="KW-1185">Reference proteome</keyword>
<evidence type="ECO:0000256" key="1">
    <source>
        <dbReference type="ARBA" id="ARBA00004496"/>
    </source>
</evidence>
<comment type="similarity">
    <text evidence="2 10">Belongs to the ANKZF1/VMS1 family.</text>
</comment>